<dbReference type="InterPro" id="IPR017517">
    <property type="entry name" value="Maleyloyr_isom"/>
</dbReference>
<dbReference type="Pfam" id="PF11716">
    <property type="entry name" value="MDMPI_N"/>
    <property type="match status" value="1"/>
</dbReference>
<evidence type="ECO:0000313" key="2">
    <source>
        <dbReference type="EMBL" id="CAB4875232.1"/>
    </source>
</evidence>
<dbReference type="InterPro" id="IPR017520">
    <property type="entry name" value="CHP03086"/>
</dbReference>
<dbReference type="NCBIfam" id="TIGR03086">
    <property type="entry name" value="TIGR03086 family metal-binding protein"/>
    <property type="match status" value="1"/>
</dbReference>
<dbReference type="NCBIfam" id="TIGR03083">
    <property type="entry name" value="maleylpyruvate isomerase family mycothiol-dependent enzyme"/>
    <property type="match status" value="1"/>
</dbReference>
<feature type="domain" description="Mycothiol-dependent maleylpyruvate isomerase metal-binding" evidence="1">
    <location>
        <begin position="15"/>
        <end position="130"/>
    </location>
</feature>
<dbReference type="InterPro" id="IPR024344">
    <property type="entry name" value="MDMPI_metal-binding"/>
</dbReference>
<sequence length="188" mass="20321">MSANLRLFTKAIYGMDHVVRLARPGDWGNMSPCVGWTARHVLGHVNAIQRYQESLIVGTEPSMNPMNDPDRHAGDDPAATWAATRDAILEILDRPGVLDMTVNNWSGPTTVDNMIAWNVGDTTTHTWDLARALGVDDRLDPQLVAHVLVVMSPAAGQLRESGMVAAPVDVAADADAQTRMLAMLGRSA</sequence>
<dbReference type="SUPFAM" id="SSF109854">
    <property type="entry name" value="DinB/YfiT-like putative metalloenzymes"/>
    <property type="match status" value="1"/>
</dbReference>
<dbReference type="Gene3D" id="1.20.120.450">
    <property type="entry name" value="dinb family like domain"/>
    <property type="match status" value="1"/>
</dbReference>
<dbReference type="EMBL" id="CAFBLP010000021">
    <property type="protein sequence ID" value="CAB4875232.1"/>
    <property type="molecule type" value="Genomic_DNA"/>
</dbReference>
<reference evidence="2" key="1">
    <citation type="submission" date="2020-05" db="EMBL/GenBank/DDBJ databases">
        <authorList>
            <person name="Chiriac C."/>
            <person name="Salcher M."/>
            <person name="Ghai R."/>
            <person name="Kavagutti S V."/>
        </authorList>
    </citation>
    <scope>NUCLEOTIDE SEQUENCE</scope>
</reference>
<accession>A0A6J7DWH9</accession>
<dbReference type="GO" id="GO:0046872">
    <property type="term" value="F:metal ion binding"/>
    <property type="evidence" value="ECO:0007669"/>
    <property type="project" value="InterPro"/>
</dbReference>
<gene>
    <name evidence="2" type="ORF">UFOPK3376_01084</name>
</gene>
<dbReference type="InterPro" id="IPR034660">
    <property type="entry name" value="DinB/YfiT-like"/>
</dbReference>
<protein>
    <submittedName>
        <fullName evidence="2">Unannotated protein</fullName>
    </submittedName>
</protein>
<evidence type="ECO:0000259" key="1">
    <source>
        <dbReference type="Pfam" id="PF11716"/>
    </source>
</evidence>
<name>A0A6J7DWH9_9ZZZZ</name>
<dbReference type="AlphaFoldDB" id="A0A6J7DWH9"/>
<proteinExistence type="predicted"/>
<organism evidence="2">
    <name type="scientific">freshwater metagenome</name>
    <dbReference type="NCBI Taxonomy" id="449393"/>
    <lineage>
        <taxon>unclassified sequences</taxon>
        <taxon>metagenomes</taxon>
        <taxon>ecological metagenomes</taxon>
    </lineage>
</organism>